<accession>A0A7R8VU96</accession>
<evidence type="ECO:0000313" key="2">
    <source>
        <dbReference type="EMBL" id="CAD7202968.1"/>
    </source>
</evidence>
<name>A0A7R8VU96_TIMDO</name>
<organism evidence="2">
    <name type="scientific">Timema douglasi</name>
    <name type="common">Walking stick</name>
    <dbReference type="NCBI Taxonomy" id="61478"/>
    <lineage>
        <taxon>Eukaryota</taxon>
        <taxon>Metazoa</taxon>
        <taxon>Ecdysozoa</taxon>
        <taxon>Arthropoda</taxon>
        <taxon>Hexapoda</taxon>
        <taxon>Insecta</taxon>
        <taxon>Pterygota</taxon>
        <taxon>Neoptera</taxon>
        <taxon>Polyneoptera</taxon>
        <taxon>Phasmatodea</taxon>
        <taxon>Timematodea</taxon>
        <taxon>Timematoidea</taxon>
        <taxon>Timematidae</taxon>
        <taxon>Timema</taxon>
    </lineage>
</organism>
<reference evidence="2" key="1">
    <citation type="submission" date="2020-11" db="EMBL/GenBank/DDBJ databases">
        <authorList>
            <person name="Tran Van P."/>
        </authorList>
    </citation>
    <scope>NUCLEOTIDE SEQUENCE</scope>
</reference>
<protein>
    <submittedName>
        <fullName evidence="2">Uncharacterized protein</fullName>
    </submittedName>
</protein>
<feature type="region of interest" description="Disordered" evidence="1">
    <location>
        <begin position="26"/>
        <end position="45"/>
    </location>
</feature>
<dbReference type="AlphaFoldDB" id="A0A7R8VU96"/>
<gene>
    <name evidence="2" type="ORF">TDIB3V08_LOCUS9145</name>
</gene>
<dbReference type="EMBL" id="OA570013">
    <property type="protein sequence ID" value="CAD7202968.1"/>
    <property type="molecule type" value="Genomic_DNA"/>
</dbReference>
<sequence>MDVIKHMAHEVRKEKEKERAVGGGMLTDTVENSGHARPSWTEGYKDYPPKQCPPTHKGFTTPDPLKAPLYYSLLLRPGYRWQRGGEVRGWRGWRLCGHRSYDPHPLFPAPPHLLYTRDAWRRHQSREVYSYLCGGKVEINLVKISLISLELVLNLDLPVISILAYYGSNNLDHAAAEAESSGNEPESLDSLAARSSLALNGTAAFVSIDRISPLRSVSLYGLKPCFGSARALLAR</sequence>
<proteinExistence type="predicted"/>
<evidence type="ECO:0000256" key="1">
    <source>
        <dbReference type="SAM" id="MobiDB-lite"/>
    </source>
</evidence>